<evidence type="ECO:0000256" key="2">
    <source>
        <dbReference type="ARBA" id="ARBA00007991"/>
    </source>
</evidence>
<dbReference type="OrthoDB" id="2016913at2759"/>
<evidence type="ECO:0000256" key="4">
    <source>
        <dbReference type="ARBA" id="ARBA00023242"/>
    </source>
</evidence>
<comment type="similarity">
    <text evidence="2">Belongs to the importin beta family.</text>
</comment>
<dbReference type="AlphaFoldDB" id="A0A653BJU5"/>
<keyword evidence="3" id="KW-0813">Transport</keyword>
<keyword evidence="6" id="KW-1185">Reference proteome</keyword>
<dbReference type="PANTHER" id="PTHR12363">
    <property type="entry name" value="TRANSPORTIN 3 AND IMPORTIN 13"/>
    <property type="match status" value="1"/>
</dbReference>
<dbReference type="EMBL" id="CAACVG010001936">
    <property type="protein sequence ID" value="VEN35868.1"/>
    <property type="molecule type" value="Genomic_DNA"/>
</dbReference>
<comment type="subcellular location">
    <subcellularLocation>
        <location evidence="1">Nucleus</location>
    </subcellularLocation>
</comment>
<evidence type="ECO:0000256" key="3">
    <source>
        <dbReference type="ARBA" id="ARBA00022448"/>
    </source>
</evidence>
<feature type="non-terminal residue" evidence="5">
    <location>
        <position position="375"/>
    </location>
</feature>
<dbReference type="GO" id="GO:0006606">
    <property type="term" value="P:protein import into nucleus"/>
    <property type="evidence" value="ECO:0007669"/>
    <property type="project" value="TreeGrafter"/>
</dbReference>
<protein>
    <recommendedName>
        <fullName evidence="7">Exportin-1/Importin-beta-like domain-containing protein</fullName>
    </recommendedName>
</protein>
<dbReference type="InterPro" id="IPR011989">
    <property type="entry name" value="ARM-like"/>
</dbReference>
<dbReference type="InterPro" id="IPR051345">
    <property type="entry name" value="Importin_beta-like_NTR"/>
</dbReference>
<dbReference type="Gene3D" id="1.25.10.10">
    <property type="entry name" value="Leucine-rich Repeat Variant"/>
    <property type="match status" value="1"/>
</dbReference>
<reference evidence="5 6" key="1">
    <citation type="submission" date="2019-01" db="EMBL/GenBank/DDBJ databases">
        <authorList>
            <person name="Sayadi A."/>
        </authorList>
    </citation>
    <scope>NUCLEOTIDE SEQUENCE [LARGE SCALE GENOMIC DNA]</scope>
</reference>
<evidence type="ECO:0000313" key="5">
    <source>
        <dbReference type="EMBL" id="VEN35868.1"/>
    </source>
</evidence>
<dbReference type="InterPro" id="IPR040709">
    <property type="entry name" value="Importin_rep_1"/>
</dbReference>
<proteinExistence type="inferred from homology"/>
<dbReference type="Proteomes" id="UP000410492">
    <property type="component" value="Unassembled WGS sequence"/>
</dbReference>
<dbReference type="InterPro" id="IPR016024">
    <property type="entry name" value="ARM-type_fold"/>
</dbReference>
<dbReference type="Pfam" id="PF18773">
    <property type="entry name" value="Importin_rep"/>
    <property type="match status" value="1"/>
</dbReference>
<gene>
    <name evidence="5" type="ORF">CALMAC_LOCUS1657</name>
</gene>
<dbReference type="SUPFAM" id="SSF48371">
    <property type="entry name" value="ARM repeat"/>
    <property type="match status" value="1"/>
</dbReference>
<dbReference type="GO" id="GO:0005634">
    <property type="term" value="C:nucleus"/>
    <property type="evidence" value="ECO:0007669"/>
    <property type="project" value="UniProtKB-SubCell"/>
</dbReference>
<accession>A0A653BJU5</accession>
<dbReference type="GO" id="GO:0005737">
    <property type="term" value="C:cytoplasm"/>
    <property type="evidence" value="ECO:0007669"/>
    <property type="project" value="TreeGrafter"/>
</dbReference>
<name>A0A653BJU5_CALMS</name>
<organism evidence="5 6">
    <name type="scientific">Callosobruchus maculatus</name>
    <name type="common">Southern cowpea weevil</name>
    <name type="synonym">Pulse bruchid</name>
    <dbReference type="NCBI Taxonomy" id="64391"/>
    <lineage>
        <taxon>Eukaryota</taxon>
        <taxon>Metazoa</taxon>
        <taxon>Ecdysozoa</taxon>
        <taxon>Arthropoda</taxon>
        <taxon>Hexapoda</taxon>
        <taxon>Insecta</taxon>
        <taxon>Pterygota</taxon>
        <taxon>Neoptera</taxon>
        <taxon>Endopterygota</taxon>
        <taxon>Coleoptera</taxon>
        <taxon>Polyphaga</taxon>
        <taxon>Cucujiformia</taxon>
        <taxon>Chrysomeloidea</taxon>
        <taxon>Chrysomelidae</taxon>
        <taxon>Bruchinae</taxon>
        <taxon>Bruchini</taxon>
        <taxon>Callosobruchus</taxon>
    </lineage>
</organism>
<evidence type="ECO:0008006" key="7">
    <source>
        <dbReference type="Google" id="ProtNLM"/>
    </source>
</evidence>
<dbReference type="PANTHER" id="PTHR12363:SF33">
    <property type="entry name" value="IMPORTIN-13"/>
    <property type="match status" value="1"/>
</dbReference>
<keyword evidence="4" id="KW-0539">Nucleus</keyword>
<evidence type="ECO:0000256" key="1">
    <source>
        <dbReference type="ARBA" id="ARBA00004123"/>
    </source>
</evidence>
<evidence type="ECO:0000313" key="6">
    <source>
        <dbReference type="Proteomes" id="UP000410492"/>
    </source>
</evidence>
<sequence length="375" mass="42397">MCLMPIPNAGLNMSNLTTYLNASKCAAAWIQLGGLNIDECTFIINLLIDLTCFVYWNKTDPDGLMPEEMDVMETAVEALTAVIQHPHTHRYKNHVTKYAANILYKFEKILDAERSLPELNKDVVATLYGLIITIADSHSKIFIDNLKSQNPEEQRIAFDLLNSILKCTNLPGLYPVDESSSTLTFGFWYTLQDDIISLGTAECAQLILTVKPYYRDLVCIMLRKSMYPTIDNSSWSLDDKEVFRCYRLDIADTFMYCYVILNLEMLDLLNTKLNEALKKDCTNGISSQTIQWTEVETVLHAFGAVAEGLEYENLYLPKLMQTIKGIPFNELNSKVMTTALHTVGAYSEWFGDHPESLENVFPLILSTLANAEVST</sequence>